<dbReference type="GO" id="GO:0051301">
    <property type="term" value="P:cell division"/>
    <property type="evidence" value="ECO:0007669"/>
    <property type="project" value="UniProtKB-KW"/>
</dbReference>
<gene>
    <name evidence="1" type="ORF">C1H84_03175</name>
</gene>
<keyword evidence="2" id="KW-1185">Reference proteome</keyword>
<dbReference type="EMBL" id="POAF01000001">
    <property type="protein sequence ID" value="RBM04291.1"/>
    <property type="molecule type" value="Genomic_DNA"/>
</dbReference>
<dbReference type="AlphaFoldDB" id="A0A365YNJ7"/>
<sequence length="116" mass="12626">MPFVLVFLALLVVGGTALLLSGRRRAADAGRHFEAVPEPIVGLAEPEASLPPVLLPEHPRANDVDKVRFSLGLRGYRCDQVDDTLDVLAAEITRLENVIRDIESRRVISDTAGNSQ</sequence>
<dbReference type="Proteomes" id="UP000252167">
    <property type="component" value="Unassembled WGS sequence"/>
</dbReference>
<keyword evidence="1" id="KW-0131">Cell cycle</keyword>
<dbReference type="Gene3D" id="6.10.250.660">
    <property type="match status" value="1"/>
</dbReference>
<keyword evidence="1" id="KW-0132">Cell division</keyword>
<dbReference type="RefSeq" id="WP_113606498.1">
    <property type="nucleotide sequence ID" value="NZ_POAF01000001.1"/>
</dbReference>
<organism evidence="1 2">
    <name type="scientific">Glutamicibacter soli</name>
    <dbReference type="NCBI Taxonomy" id="453836"/>
    <lineage>
        <taxon>Bacteria</taxon>
        <taxon>Bacillati</taxon>
        <taxon>Actinomycetota</taxon>
        <taxon>Actinomycetes</taxon>
        <taxon>Micrococcales</taxon>
        <taxon>Micrococcaceae</taxon>
        <taxon>Glutamicibacter</taxon>
    </lineage>
</organism>
<evidence type="ECO:0000313" key="1">
    <source>
        <dbReference type="EMBL" id="RBM04291.1"/>
    </source>
</evidence>
<accession>A0A365YNJ7</accession>
<proteinExistence type="predicted"/>
<protein>
    <submittedName>
        <fullName evidence="1">Cell division protein DivIVA</fullName>
    </submittedName>
</protein>
<name>A0A365YNJ7_9MICC</name>
<evidence type="ECO:0000313" key="2">
    <source>
        <dbReference type="Proteomes" id="UP000252167"/>
    </source>
</evidence>
<reference evidence="1 2" key="1">
    <citation type="submission" date="2018-01" db="EMBL/GenBank/DDBJ databases">
        <title>Glutamicibacter soli strain NHPC-3 Whole genome sequence and assembly.</title>
        <authorList>
            <person name="Choudhury P."/>
            <person name="Gupta D."/>
            <person name="Sengupta K."/>
            <person name="Jawed A."/>
            <person name="Sultana N."/>
            <person name="Saha P."/>
        </authorList>
    </citation>
    <scope>NUCLEOTIDE SEQUENCE [LARGE SCALE GENOMIC DNA]</scope>
    <source>
        <strain evidence="1 2">NHPC-3</strain>
    </source>
</reference>
<dbReference type="InterPro" id="IPR019933">
    <property type="entry name" value="DivIVA_domain"/>
</dbReference>
<comment type="caution">
    <text evidence="1">The sequence shown here is derived from an EMBL/GenBank/DDBJ whole genome shotgun (WGS) entry which is preliminary data.</text>
</comment>
<dbReference type="NCBIfam" id="TIGR03544">
    <property type="entry name" value="DivI1A_domain"/>
    <property type="match status" value="1"/>
</dbReference>